<evidence type="ECO:0000259" key="3">
    <source>
        <dbReference type="PROSITE" id="PS50075"/>
    </source>
</evidence>
<dbReference type="Proteomes" id="UP001597542">
    <property type="component" value="Unassembled WGS sequence"/>
</dbReference>
<dbReference type="SUPFAM" id="SSF53474">
    <property type="entry name" value="alpha/beta-Hydrolases"/>
    <property type="match status" value="1"/>
</dbReference>
<dbReference type="EMBL" id="JBHUKQ010000010">
    <property type="protein sequence ID" value="MFD2481596.1"/>
    <property type="molecule type" value="Genomic_DNA"/>
</dbReference>
<dbReference type="SUPFAM" id="SSF47336">
    <property type="entry name" value="ACP-like"/>
    <property type="match status" value="1"/>
</dbReference>
<evidence type="ECO:0000256" key="1">
    <source>
        <dbReference type="ARBA" id="ARBA00022450"/>
    </source>
</evidence>
<dbReference type="NCBIfam" id="TIGR01733">
    <property type="entry name" value="AA-adenyl-dom"/>
    <property type="match status" value="1"/>
</dbReference>
<dbReference type="InterPro" id="IPR045851">
    <property type="entry name" value="AMP-bd_C_sf"/>
</dbReference>
<reference evidence="5" key="1">
    <citation type="journal article" date="2019" name="Int. J. Syst. Evol. Microbiol.">
        <title>The Global Catalogue of Microorganisms (GCM) 10K type strain sequencing project: providing services to taxonomists for standard genome sequencing and annotation.</title>
        <authorList>
            <consortium name="The Broad Institute Genomics Platform"/>
            <consortium name="The Broad Institute Genome Sequencing Center for Infectious Disease"/>
            <person name="Wu L."/>
            <person name="Ma J."/>
        </authorList>
    </citation>
    <scope>NUCLEOTIDE SEQUENCE [LARGE SCALE GENOMIC DNA]</scope>
    <source>
        <strain evidence="5">CGMCC 4.7638</strain>
    </source>
</reference>
<dbReference type="InterPro" id="IPR036736">
    <property type="entry name" value="ACP-like_sf"/>
</dbReference>
<evidence type="ECO:0000256" key="2">
    <source>
        <dbReference type="ARBA" id="ARBA00022553"/>
    </source>
</evidence>
<keyword evidence="2" id="KW-0597">Phosphoprotein</keyword>
<dbReference type="CDD" id="cd05930">
    <property type="entry name" value="A_NRPS"/>
    <property type="match status" value="1"/>
</dbReference>
<dbReference type="InterPro" id="IPR001031">
    <property type="entry name" value="Thioesterase"/>
</dbReference>
<dbReference type="SMART" id="SM00823">
    <property type="entry name" value="PKS_PP"/>
    <property type="match status" value="1"/>
</dbReference>
<name>A0ABW5HX72_9PSEU</name>
<protein>
    <submittedName>
        <fullName evidence="4">Amino acid adenylation domain-containing protein</fullName>
    </submittedName>
</protein>
<keyword evidence="1" id="KW-0596">Phosphopantetheine</keyword>
<comment type="caution">
    <text evidence="4">The sequence shown here is derived from an EMBL/GenBank/DDBJ whole genome shotgun (WGS) entry which is preliminary data.</text>
</comment>
<dbReference type="PROSITE" id="PS00012">
    <property type="entry name" value="PHOSPHOPANTETHEINE"/>
    <property type="match status" value="1"/>
</dbReference>
<sequence>MGSGDYEDICGLLAAAAEARPGQIAVRDPDRQVTYAELATLSDRVAGWLREYGAGAERVVGVRLRPSADLVAVLWGVLKSGSAFLAIDPATPDARVRQLLERAAADVLVDDNGSAVAGWAGRTACPRDAWLAAPMAGSPERAHPLSLAYVLFTSGSAGAPKGVAVPRAALSRYTAWAVRAYRLRPGKVSVLHSSIAFDLTLTSIFPALAAGQRVLVSSGLPGLAEALRAAEPPGLVKLTPSHLRALNAQSAERSRPERVVVGGEQLYFRDLHGWNHSAVFNEYGPTEATVGCSAHEVRDWGPSGDAVSIGRPIDGAVLRVLDSRLRPVPDGVAGEIYIGGTGLARGYLQAPAATAERYVPDPESEVPGARLYRTGDIGLRRADGNLVYLRRADDEIKVRGHRIDPAEINGTLLNHPSCDEAFTFKTDDERLVTVVAAAPGGRPEAAELRAFLASMLPAHLLPDLLLPVAEIPLTVNGKIDRGALTALVTAPGNGSVPRPIGDPLERDLANLFGALLGISGVDPRADFFELGGHSLLAVQLLARIEGTFGVRIPVIALLEEVVGEDPPASAAGLAQRIRADGDARVSSVVRVRTGSDDAPRLVLTPPAGGELSAYTALLGRLDDDLSVYAVQSLHSQHEGDQELRGLVRRYREDLERVAGPGRCHLAGWSFGGVVAHELACQLATSGHDPASLTVLDGFIAGPGEDAADDADALAVVGHMFGREVPSGADAADFAEQIVAATAIPRETVLERIDLYSAHVRAWRGHVPATYDGDLWLVQAAAHDSATLRECGRRWRAVCAGEFTARSVVADHYGLLREPAVSEVAKIIGGHFRSPVR</sequence>
<dbReference type="Pfam" id="PF00975">
    <property type="entry name" value="Thioesterase"/>
    <property type="match status" value="1"/>
</dbReference>
<dbReference type="InterPro" id="IPR000873">
    <property type="entry name" value="AMP-dep_synth/lig_dom"/>
</dbReference>
<feature type="domain" description="Carrier" evidence="3">
    <location>
        <begin position="499"/>
        <end position="581"/>
    </location>
</feature>
<evidence type="ECO:0000313" key="5">
    <source>
        <dbReference type="Proteomes" id="UP001597542"/>
    </source>
</evidence>
<dbReference type="PANTHER" id="PTHR45527:SF1">
    <property type="entry name" value="FATTY ACID SYNTHASE"/>
    <property type="match status" value="1"/>
</dbReference>
<dbReference type="InterPro" id="IPR020806">
    <property type="entry name" value="PKS_PP-bd"/>
</dbReference>
<gene>
    <name evidence="4" type="ORF">ACFSUT_15035</name>
</gene>
<organism evidence="4 5">
    <name type="scientific">Amycolatopsis albidoflavus</name>
    <dbReference type="NCBI Taxonomy" id="102226"/>
    <lineage>
        <taxon>Bacteria</taxon>
        <taxon>Bacillati</taxon>
        <taxon>Actinomycetota</taxon>
        <taxon>Actinomycetes</taxon>
        <taxon>Pseudonocardiales</taxon>
        <taxon>Pseudonocardiaceae</taxon>
        <taxon>Amycolatopsis</taxon>
    </lineage>
</organism>
<dbReference type="PROSITE" id="PS50075">
    <property type="entry name" value="CARRIER"/>
    <property type="match status" value="1"/>
</dbReference>
<dbReference type="InterPro" id="IPR009081">
    <property type="entry name" value="PP-bd_ACP"/>
</dbReference>
<proteinExistence type="predicted"/>
<dbReference type="Gene3D" id="3.40.50.980">
    <property type="match status" value="2"/>
</dbReference>
<dbReference type="Pfam" id="PF00550">
    <property type="entry name" value="PP-binding"/>
    <property type="match status" value="1"/>
</dbReference>
<dbReference type="Pfam" id="PF00501">
    <property type="entry name" value="AMP-binding"/>
    <property type="match status" value="1"/>
</dbReference>
<dbReference type="Gene3D" id="3.30.300.30">
    <property type="match status" value="1"/>
</dbReference>
<dbReference type="InterPro" id="IPR010071">
    <property type="entry name" value="AA_adenyl_dom"/>
</dbReference>
<dbReference type="RefSeq" id="WP_344273378.1">
    <property type="nucleotide sequence ID" value="NZ_BAAAHV010000011.1"/>
</dbReference>
<accession>A0ABW5HX72</accession>
<dbReference type="InterPro" id="IPR029058">
    <property type="entry name" value="AB_hydrolase_fold"/>
</dbReference>
<keyword evidence="5" id="KW-1185">Reference proteome</keyword>
<dbReference type="SUPFAM" id="SSF56801">
    <property type="entry name" value="Acetyl-CoA synthetase-like"/>
    <property type="match status" value="1"/>
</dbReference>
<dbReference type="Gene3D" id="3.40.50.1820">
    <property type="entry name" value="alpha/beta hydrolase"/>
    <property type="match status" value="1"/>
</dbReference>
<dbReference type="InterPro" id="IPR006162">
    <property type="entry name" value="Ppantetheine_attach_site"/>
</dbReference>
<dbReference type="PANTHER" id="PTHR45527">
    <property type="entry name" value="NONRIBOSOMAL PEPTIDE SYNTHETASE"/>
    <property type="match status" value="1"/>
</dbReference>
<evidence type="ECO:0000313" key="4">
    <source>
        <dbReference type="EMBL" id="MFD2481596.1"/>
    </source>
</evidence>
<dbReference type="Gene3D" id="2.30.38.10">
    <property type="entry name" value="Luciferase, Domain 3"/>
    <property type="match status" value="1"/>
</dbReference>